<dbReference type="InterPro" id="IPR000653">
    <property type="entry name" value="DegT/StrS_aminotransferase"/>
</dbReference>
<dbReference type="FunFam" id="3.40.640.10:FF:000079">
    <property type="entry name" value="LPS biosynthesis protein"/>
    <property type="match status" value="1"/>
</dbReference>
<evidence type="ECO:0000256" key="2">
    <source>
        <dbReference type="ARBA" id="ARBA00022898"/>
    </source>
</evidence>
<dbReference type="InterPro" id="IPR015424">
    <property type="entry name" value="PyrdxlP-dep_Trfase"/>
</dbReference>
<dbReference type="PANTHER" id="PTHR30244">
    <property type="entry name" value="TRANSAMINASE"/>
    <property type="match status" value="1"/>
</dbReference>
<dbReference type="AlphaFoldDB" id="A0A552JYU5"/>
<sequence>MTQSISPPSTTTEAELREQVFQAVQEYYKHKFQPRAFVAGQTYIPVSGKVFDEQELVKLVDSSLDFWLTTGRYAAEFEERFAQWMGVKHCLLVNSGSSANLVALSALTSPKLGEKQLKPGDEVITVAAGFPTTVNPIFQNQLIPVFLDVKLPGYDLDIDQLESALSEKTKAIMIAHTLGNPFNLEAVMAFAEKHDLWVVEDNCDAVGSLYKGQKTGTFGHLATVSFYPAHHMTMGEGGAVLTSDTRLKKIVESFRDWGRDCWCAPGVDNTCNKRFGWQLGELPFGYDHKYTYSHVGYNLKMTDMQAAVGVAQLDKLPEFIKKRRENFDFLHQKLQDLQDVLVLPEASPHSEPSWFGFPILVREDAPFSRNDLVKYLEEKRIGTRLLFGGNLLRQPLYQGLNYRVIGDLSNADKIMAGVFWIGVFPGLTKEMLEYVAATIREFCRGLDQSQS</sequence>
<keyword evidence="2 4" id="KW-0663">Pyridoxal phosphate</keyword>
<dbReference type="GO" id="GO:0008483">
    <property type="term" value="F:transaminase activity"/>
    <property type="evidence" value="ECO:0007669"/>
    <property type="project" value="TreeGrafter"/>
</dbReference>
<dbReference type="Gene3D" id="3.40.640.10">
    <property type="entry name" value="Type I PLP-dependent aspartate aminotransferase-like (Major domain)"/>
    <property type="match status" value="1"/>
</dbReference>
<dbReference type="Pfam" id="PF01041">
    <property type="entry name" value="DegT_DnrJ_EryC1"/>
    <property type="match status" value="1"/>
</dbReference>
<dbReference type="InterPro" id="IPR015422">
    <property type="entry name" value="PyrdxlP-dep_Trfase_small"/>
</dbReference>
<comment type="cofactor">
    <cofactor evidence="1">
        <name>pyridoxal 5'-phosphate</name>
        <dbReference type="ChEBI" id="CHEBI:597326"/>
    </cofactor>
</comment>
<evidence type="ECO:0000256" key="1">
    <source>
        <dbReference type="ARBA" id="ARBA00001933"/>
    </source>
</evidence>
<evidence type="ECO:0000256" key="3">
    <source>
        <dbReference type="ARBA" id="ARBA00037999"/>
    </source>
</evidence>
<name>A0A552JYU5_9CHRO</name>
<gene>
    <name evidence="5" type="primary">rfbH</name>
    <name evidence="5" type="ORF">EWV75_02095</name>
</gene>
<dbReference type="InterPro" id="IPR015421">
    <property type="entry name" value="PyrdxlP-dep_Trfase_major"/>
</dbReference>
<dbReference type="PANTHER" id="PTHR30244:SF34">
    <property type="entry name" value="DTDP-4-AMINO-4,6-DIDEOXYGALACTOSE TRANSAMINASE"/>
    <property type="match status" value="1"/>
</dbReference>
<dbReference type="Proteomes" id="UP000320523">
    <property type="component" value="Unassembled WGS sequence"/>
</dbReference>
<dbReference type="SUPFAM" id="SSF53383">
    <property type="entry name" value="PLP-dependent transferases"/>
    <property type="match status" value="1"/>
</dbReference>
<dbReference type="GO" id="GO:0000271">
    <property type="term" value="P:polysaccharide biosynthetic process"/>
    <property type="evidence" value="ECO:0007669"/>
    <property type="project" value="TreeGrafter"/>
</dbReference>
<dbReference type="CDD" id="cd00616">
    <property type="entry name" value="AHBA_syn"/>
    <property type="match status" value="1"/>
</dbReference>
<protein>
    <submittedName>
        <fullName evidence="5">Lipopolysaccharide biosynthesis protein RfbH</fullName>
    </submittedName>
</protein>
<accession>A0A552JYU5</accession>
<evidence type="ECO:0000313" key="5">
    <source>
        <dbReference type="EMBL" id="TRV00920.1"/>
    </source>
</evidence>
<dbReference type="EMBL" id="SFAT01000024">
    <property type="protein sequence ID" value="TRV00920.1"/>
    <property type="molecule type" value="Genomic_DNA"/>
</dbReference>
<dbReference type="NCBIfam" id="NF011936">
    <property type="entry name" value="PRK15407.1"/>
    <property type="match status" value="1"/>
</dbReference>
<organism evidence="5 6">
    <name type="scientific">Microcystis wesenbergii Mw_QC_S_20081001_S30D</name>
    <dbReference type="NCBI Taxonomy" id="2486245"/>
    <lineage>
        <taxon>Bacteria</taxon>
        <taxon>Bacillati</taxon>
        <taxon>Cyanobacteriota</taxon>
        <taxon>Cyanophyceae</taxon>
        <taxon>Oscillatoriophycideae</taxon>
        <taxon>Chroococcales</taxon>
        <taxon>Microcystaceae</taxon>
        <taxon>Microcystis</taxon>
    </lineage>
</organism>
<evidence type="ECO:0000313" key="6">
    <source>
        <dbReference type="Proteomes" id="UP000320523"/>
    </source>
</evidence>
<proteinExistence type="inferred from homology"/>
<evidence type="ECO:0000256" key="4">
    <source>
        <dbReference type="RuleBase" id="RU004508"/>
    </source>
</evidence>
<dbReference type="GO" id="GO:0030170">
    <property type="term" value="F:pyridoxal phosphate binding"/>
    <property type="evidence" value="ECO:0007669"/>
    <property type="project" value="TreeGrafter"/>
</dbReference>
<reference evidence="5 6" key="1">
    <citation type="submission" date="2019-01" db="EMBL/GenBank/DDBJ databases">
        <title>Coherence of Microcystis species and biogeography revealed through population genomics.</title>
        <authorList>
            <person name="Perez-Carrascal O.M."/>
            <person name="Terrat Y."/>
            <person name="Giani A."/>
            <person name="Fortin N."/>
            <person name="Tromas N."/>
            <person name="Shapiro B.J."/>
        </authorList>
    </citation>
    <scope>NUCLEOTIDE SEQUENCE [LARGE SCALE GENOMIC DNA]</scope>
    <source>
        <strain evidence="5">Mw_QC_S_20081001_S30D</strain>
    </source>
</reference>
<comment type="caution">
    <text evidence="5">The sequence shown here is derived from an EMBL/GenBank/DDBJ whole genome shotgun (WGS) entry which is preliminary data.</text>
</comment>
<dbReference type="Gene3D" id="3.90.1150.10">
    <property type="entry name" value="Aspartate Aminotransferase, domain 1"/>
    <property type="match status" value="1"/>
</dbReference>
<comment type="similarity">
    <text evidence="3 4">Belongs to the DegT/DnrJ/EryC1 family.</text>
</comment>
<dbReference type="PIRSF" id="PIRSF000390">
    <property type="entry name" value="PLP_StrS"/>
    <property type="match status" value="1"/>
</dbReference>